<reference evidence="1" key="1">
    <citation type="submission" date="2022-03" db="EMBL/GenBank/DDBJ databases">
        <title>A functionally conserved STORR gene fusion in Papaver species that diverged 16.8 million years ago.</title>
        <authorList>
            <person name="Catania T."/>
        </authorList>
    </citation>
    <scope>NUCLEOTIDE SEQUENCE</scope>
    <source>
        <strain evidence="1">S-191538</strain>
    </source>
</reference>
<sequence length="171" mass="19532">MMKVHPLPKKRSLTFSYNSTETQRLMSRQKKLHRLPHIFSKVLELPFRSDTDVMVEETSSCFRFIVITDDDFGNDVMAHKIDIHPGVTKIVIARGGGDNDLVEFSLGDFETDLWRFRLPSSTKPELADAVYVNGELVVTIPKESNSVEEEDDHGEGYGEFRGRVTRFIVVQ</sequence>
<comment type="caution">
    <text evidence="1">The sequence shown here is derived from an EMBL/GenBank/DDBJ whole genome shotgun (WGS) entry which is preliminary data.</text>
</comment>
<dbReference type="InterPro" id="IPR008978">
    <property type="entry name" value="HSP20-like_chaperone"/>
</dbReference>
<organism evidence="1 2">
    <name type="scientific">Papaver nudicaule</name>
    <name type="common">Iceland poppy</name>
    <dbReference type="NCBI Taxonomy" id="74823"/>
    <lineage>
        <taxon>Eukaryota</taxon>
        <taxon>Viridiplantae</taxon>
        <taxon>Streptophyta</taxon>
        <taxon>Embryophyta</taxon>
        <taxon>Tracheophyta</taxon>
        <taxon>Spermatophyta</taxon>
        <taxon>Magnoliopsida</taxon>
        <taxon>Ranunculales</taxon>
        <taxon>Papaveraceae</taxon>
        <taxon>Papaveroideae</taxon>
        <taxon>Papaver</taxon>
    </lineage>
</organism>
<dbReference type="SUPFAM" id="SSF49764">
    <property type="entry name" value="HSP20-like chaperones"/>
    <property type="match status" value="1"/>
</dbReference>
<dbReference type="EMBL" id="JAJJMA010214828">
    <property type="protein sequence ID" value="MCL7040631.1"/>
    <property type="molecule type" value="Genomic_DNA"/>
</dbReference>
<protein>
    <recommendedName>
        <fullName evidence="3">SHSP domain-containing protein</fullName>
    </recommendedName>
</protein>
<keyword evidence="2" id="KW-1185">Reference proteome</keyword>
<evidence type="ECO:0008006" key="3">
    <source>
        <dbReference type="Google" id="ProtNLM"/>
    </source>
</evidence>
<gene>
    <name evidence="1" type="ORF">MKW94_004132</name>
</gene>
<accession>A0AA41VG53</accession>
<evidence type="ECO:0000313" key="1">
    <source>
        <dbReference type="EMBL" id="MCL7040631.1"/>
    </source>
</evidence>
<dbReference type="PANTHER" id="PTHR33879">
    <property type="entry name" value="17.6 KDA CLASS II HEAT SHOCK PROTEIN-RELATED"/>
    <property type="match status" value="1"/>
</dbReference>
<dbReference type="CDD" id="cd06464">
    <property type="entry name" value="ACD_sHsps-like"/>
    <property type="match status" value="1"/>
</dbReference>
<dbReference type="AlphaFoldDB" id="A0AA41VG53"/>
<dbReference type="Proteomes" id="UP001177140">
    <property type="component" value="Unassembled WGS sequence"/>
</dbReference>
<proteinExistence type="predicted"/>
<dbReference type="PANTHER" id="PTHR33879:SF3">
    <property type="entry name" value="17.6 KDA CLASS II HEAT SHOCK PROTEIN-RELATED"/>
    <property type="match status" value="1"/>
</dbReference>
<evidence type="ECO:0000313" key="2">
    <source>
        <dbReference type="Proteomes" id="UP001177140"/>
    </source>
</evidence>
<name>A0AA41VG53_PAPNU</name>